<comment type="caution">
    <text evidence="2">The sequence shown here is derived from an EMBL/GenBank/DDBJ whole genome shotgun (WGS) entry which is preliminary data.</text>
</comment>
<dbReference type="InterPro" id="IPR007139">
    <property type="entry name" value="DUF349"/>
</dbReference>
<dbReference type="RefSeq" id="WP_265725197.1">
    <property type="nucleotide sequence ID" value="NZ_JAOSLC020000003.1"/>
</dbReference>
<keyword evidence="1" id="KW-0175">Coiled coil</keyword>
<name>A0ABT5S916_9FLAO</name>
<dbReference type="EMBL" id="JAOSLC020000003">
    <property type="protein sequence ID" value="MDD7914588.1"/>
    <property type="molecule type" value="Genomic_DNA"/>
</dbReference>
<keyword evidence="3" id="KW-1185">Reference proteome</keyword>
<accession>A0ABT5S916</accession>
<evidence type="ECO:0000313" key="3">
    <source>
        <dbReference type="Proteomes" id="UP001151478"/>
    </source>
</evidence>
<organism evidence="2 3">
    <name type="scientific">Polaribacter ponticola</name>
    <dbReference type="NCBI Taxonomy" id="2978475"/>
    <lineage>
        <taxon>Bacteria</taxon>
        <taxon>Pseudomonadati</taxon>
        <taxon>Bacteroidota</taxon>
        <taxon>Flavobacteriia</taxon>
        <taxon>Flavobacteriales</taxon>
        <taxon>Flavobacteriaceae</taxon>
    </lineage>
</organism>
<proteinExistence type="predicted"/>
<feature type="coiled-coil region" evidence="1">
    <location>
        <begin position="570"/>
        <end position="597"/>
    </location>
</feature>
<dbReference type="Proteomes" id="UP001151478">
    <property type="component" value="Unassembled WGS sequence"/>
</dbReference>
<evidence type="ECO:0000256" key="1">
    <source>
        <dbReference type="SAM" id="Coils"/>
    </source>
</evidence>
<evidence type="ECO:0000313" key="2">
    <source>
        <dbReference type="EMBL" id="MDD7914588.1"/>
    </source>
</evidence>
<reference evidence="2" key="1">
    <citation type="submission" date="2023-02" db="EMBL/GenBank/DDBJ databases">
        <title>Polaribacter ponticola sp. nov., isolated from seawater.</title>
        <authorList>
            <person name="Baek J.H."/>
            <person name="Kim J.M."/>
            <person name="Choi D.G."/>
            <person name="Jeon C.O."/>
        </authorList>
    </citation>
    <scope>NUCLEOTIDE SEQUENCE</scope>
    <source>
        <strain evidence="2">MSW5</strain>
    </source>
</reference>
<dbReference type="Pfam" id="PF03993">
    <property type="entry name" value="DUF349"/>
    <property type="match status" value="5"/>
</dbReference>
<protein>
    <submittedName>
        <fullName evidence="2">DUF349 domain-containing protein</fullName>
    </submittedName>
</protein>
<feature type="coiled-coil region" evidence="1">
    <location>
        <begin position="2"/>
        <end position="29"/>
    </location>
</feature>
<sequence>MLDSNEENVEKNEVKAEEVAKEVTSVEEEIVAEKEVTEVDDTIEAVNEIEKSVAEQAEIEESKEEDIPVVDYSVQSLEELVISLTKILAENPVQKIKSQVDGVKNAFNEKFGDLLASKKEAFLAEGGNSIDFQFSSPIKSEYNKLLSDYKKQRDAYYNSLEKQLKENLEKRIQVIESLKNIIEEADATTMYKSFKEIQDTWRAIGPVPKNHYNDTWKTYHHHVERFYDLLHLSNDFRDLDFKHNLEKKLKVIEKAESLANEEDVNYAAKELQDLHKIWKEDIGPVAKDVREEVWKKFSAATKKIHDNRHNYFRAMRSKYQEIINKKLEVIAAIDVYDTSKNESHGDWQKSIKDIEALRQQYFTIGKLPYSKSEEVWQKFKSATKKFNSAKNVFYKEEKGEQQENLKKKIALIELAESLKDSEDWESATNALKKVQSDWKKIGHVPRKFSDDIWKRFKAACNHYFDRFHQQKNAVSKEQQAIVEAKKEFLDTVKEEKDSTKESILEAVNKWKRLGSLPRNVRHLEGKFYKQIDRMFDSLSLDKNEISMLKFTNVVDSYFADNDVRKLDSEQMFVRKKIDEVVKEIQQLENNLGFFSNAKDDNPLVINVKNRVNEFKNDLVIWKQKLSYIKKLDY</sequence>
<gene>
    <name evidence="2" type="ORF">N5A56_009235</name>
</gene>